<dbReference type="GO" id="GO:0050660">
    <property type="term" value="F:flavin adenine dinucleotide binding"/>
    <property type="evidence" value="ECO:0007669"/>
    <property type="project" value="InterPro"/>
</dbReference>
<dbReference type="UniPathway" id="UPA00047">
    <property type="reaction ID" value="UER00055"/>
</dbReference>
<evidence type="ECO:0000256" key="12">
    <source>
        <dbReference type="RuleBase" id="RU003591"/>
    </source>
</evidence>
<dbReference type="CDD" id="cd07035">
    <property type="entry name" value="TPP_PYR_POX_like"/>
    <property type="match status" value="1"/>
</dbReference>
<evidence type="ECO:0000256" key="5">
    <source>
        <dbReference type="ARBA" id="ARBA00022605"/>
    </source>
</evidence>
<evidence type="ECO:0000259" key="13">
    <source>
        <dbReference type="Pfam" id="PF00205"/>
    </source>
</evidence>
<comment type="catalytic activity">
    <reaction evidence="11 12">
        <text>2 pyruvate + H(+) = (2S)-2-acetolactate + CO2</text>
        <dbReference type="Rhea" id="RHEA:25249"/>
        <dbReference type="ChEBI" id="CHEBI:15361"/>
        <dbReference type="ChEBI" id="CHEBI:15378"/>
        <dbReference type="ChEBI" id="CHEBI:16526"/>
        <dbReference type="ChEBI" id="CHEBI:58476"/>
        <dbReference type="EC" id="2.2.1.6"/>
    </reaction>
</comment>
<dbReference type="GO" id="GO:0000287">
    <property type="term" value="F:magnesium ion binding"/>
    <property type="evidence" value="ECO:0007669"/>
    <property type="project" value="UniProtKB-UniRule"/>
</dbReference>
<comment type="similarity">
    <text evidence="3 12">Belongs to the TPP enzyme family.</text>
</comment>
<dbReference type="PANTHER" id="PTHR18968:SF13">
    <property type="entry name" value="ACETOLACTATE SYNTHASE CATALYTIC SUBUNIT, MITOCHONDRIAL"/>
    <property type="match status" value="1"/>
</dbReference>
<dbReference type="Proteomes" id="UP000095787">
    <property type="component" value="Unassembled WGS sequence"/>
</dbReference>
<keyword evidence="6 12" id="KW-0808">Transferase</keyword>
<reference evidence="17 19" key="2">
    <citation type="journal article" date="2019" name="Science, e1252229">
        <title>Invertible promoters mediate bacterial phase variation, antibiotic resistance, and host adaptation in the gut.</title>
        <authorList>
            <person name="Jiang X."/>
            <person name="Hall A.B."/>
            <person name="Arthur T.D."/>
            <person name="Plichta D.R."/>
            <person name="Covington C.T."/>
            <person name="Poyet M."/>
            <person name="Crothers J."/>
            <person name="Moses P.L."/>
            <person name="Tolonen A.C."/>
            <person name="Vlamakis H."/>
            <person name="Alm E.J."/>
            <person name="Xavier R.J."/>
        </authorList>
    </citation>
    <scope>NUCLEOTIDE SEQUENCE [LARGE SCALE GENOMIC DNA]</scope>
    <source>
        <strain evidence="17">Aa_0143</strain>
        <strain evidence="19">aa_0143</strain>
    </source>
</reference>
<evidence type="ECO:0000256" key="6">
    <source>
        <dbReference type="ARBA" id="ARBA00022679"/>
    </source>
</evidence>
<feature type="domain" description="Thiamine pyrophosphate enzyme central" evidence="13">
    <location>
        <begin position="194"/>
        <end position="328"/>
    </location>
</feature>
<dbReference type="Gene3D" id="3.40.50.1220">
    <property type="entry name" value="TPP-binding domain"/>
    <property type="match status" value="1"/>
</dbReference>
<sequence>MRQITGNKLLVRALKEEGVDTIFGYPGACTIDISDELYRQDEIKVILPRHEQALVHAADAYARTTGKVGVCLVTSGPGATNLVTGLATANYDSVPLVCFTGQVARHLIGNDAFQEVDIVGITRSITKYGVTVSKREDLGRIIKEAFYIARTGRPGPVLIDLPKDVMSELGSPEYPETVNLRGYKPNTSVHMGQLKRALKMLNKAKKPLFLAGGGVNIARANKEFTEVVNITNVPVVTTIMGRGAVPTDHPLFIGNLGMHGAYAANMAVSECDLLFSIGTRFNDRITGKLHEFAPNAQIVHIDIDTASISRNIHVHVPIVADAKEAVAKMREYVEPCETKEWLERIAQWNAEHPLTMKVHGSIGPRDIIEEMNRQFDDAIITTDVGQHQMFVTQYAEITEKKQLVTSGGLGTMGYGFPAAIGAKIGNPDRTVIAISGDGGMQMNIQEFATAVLEELPLILCVFNNEYLGMVRQWQKLFYGKRYGMTNLRSGALFRRTNGEEMPEYTPDFVRLAESYGAKGIRVTKKEEIKEAFEEAGKNTTVPTLIEFIIDPEEMVYPMIKPGGTLEEMIVEC</sequence>
<dbReference type="GeneID" id="97329911"/>
<keyword evidence="10 12" id="KW-0100">Branched-chain amino acid biosynthesis</keyword>
<reference evidence="16 18" key="1">
    <citation type="submission" date="2015-09" db="EMBL/GenBank/DDBJ databases">
        <authorList>
            <consortium name="Pathogen Informatics"/>
        </authorList>
    </citation>
    <scope>NUCLEOTIDE SEQUENCE [LARGE SCALE GENOMIC DNA]</scope>
    <source>
        <strain evidence="16 18">2789STDY5834841</strain>
    </source>
</reference>
<dbReference type="InterPro" id="IPR011766">
    <property type="entry name" value="TPP_enzyme_TPP-bd"/>
</dbReference>
<dbReference type="GO" id="GO:0009099">
    <property type="term" value="P:L-valine biosynthetic process"/>
    <property type="evidence" value="ECO:0007669"/>
    <property type="project" value="UniProtKB-UniPathway"/>
</dbReference>
<dbReference type="PROSITE" id="PS00187">
    <property type="entry name" value="TPP_ENZYMES"/>
    <property type="match status" value="1"/>
</dbReference>
<dbReference type="Pfam" id="PF02775">
    <property type="entry name" value="TPP_enzyme_C"/>
    <property type="match status" value="1"/>
</dbReference>
<dbReference type="EC" id="2.2.1.6" evidence="4 12"/>
<evidence type="ECO:0000256" key="1">
    <source>
        <dbReference type="ARBA" id="ARBA00004974"/>
    </source>
</evidence>
<dbReference type="GO" id="GO:0005948">
    <property type="term" value="C:acetolactate synthase complex"/>
    <property type="evidence" value="ECO:0007669"/>
    <property type="project" value="TreeGrafter"/>
</dbReference>
<keyword evidence="9 12" id="KW-0786">Thiamine pyrophosphate</keyword>
<dbReference type="SUPFAM" id="SSF52467">
    <property type="entry name" value="DHS-like NAD/FAD-binding domain"/>
    <property type="match status" value="1"/>
</dbReference>
<comment type="cofactor">
    <cofactor evidence="12">
        <name>thiamine diphosphate</name>
        <dbReference type="ChEBI" id="CHEBI:58937"/>
    </cofactor>
    <text evidence="12">Binds 1 thiamine pyrophosphate per subunit.</text>
</comment>
<evidence type="ECO:0000256" key="8">
    <source>
        <dbReference type="ARBA" id="ARBA00022842"/>
    </source>
</evidence>
<evidence type="ECO:0000313" key="18">
    <source>
        <dbReference type="Proteomes" id="UP000095787"/>
    </source>
</evidence>
<evidence type="ECO:0000256" key="2">
    <source>
        <dbReference type="ARBA" id="ARBA00005025"/>
    </source>
</evidence>
<dbReference type="GO" id="GO:0009097">
    <property type="term" value="P:isoleucine biosynthetic process"/>
    <property type="evidence" value="ECO:0007669"/>
    <property type="project" value="UniProtKB-UniPathway"/>
</dbReference>
<keyword evidence="5 12" id="KW-0028">Amino-acid biosynthesis</keyword>
<dbReference type="NCBIfam" id="TIGR00118">
    <property type="entry name" value="acolac_lg"/>
    <property type="match status" value="1"/>
</dbReference>
<organism evidence="16 18">
    <name type="scientific">[Ruminococcus] torques</name>
    <dbReference type="NCBI Taxonomy" id="33039"/>
    <lineage>
        <taxon>Bacteria</taxon>
        <taxon>Bacillati</taxon>
        <taxon>Bacillota</taxon>
        <taxon>Clostridia</taxon>
        <taxon>Lachnospirales</taxon>
        <taxon>Lachnospiraceae</taxon>
        <taxon>Mediterraneibacter</taxon>
    </lineage>
</organism>
<evidence type="ECO:0000256" key="4">
    <source>
        <dbReference type="ARBA" id="ARBA00013145"/>
    </source>
</evidence>
<dbReference type="InterPro" id="IPR039368">
    <property type="entry name" value="AHAS_TPP"/>
</dbReference>
<protein>
    <recommendedName>
        <fullName evidence="4 12">Acetolactate synthase</fullName>
        <ecNumber evidence="4 12">2.2.1.6</ecNumber>
    </recommendedName>
</protein>
<dbReference type="Gene3D" id="3.40.50.970">
    <property type="match status" value="2"/>
</dbReference>
<dbReference type="InterPro" id="IPR045229">
    <property type="entry name" value="TPP_enz"/>
</dbReference>
<dbReference type="GO" id="GO:0003984">
    <property type="term" value="F:acetolactate synthase activity"/>
    <property type="evidence" value="ECO:0007669"/>
    <property type="project" value="UniProtKB-EC"/>
</dbReference>
<dbReference type="FunFam" id="3.40.50.1220:FF:000008">
    <property type="entry name" value="Acetolactate synthase"/>
    <property type="match status" value="1"/>
</dbReference>
<dbReference type="CDD" id="cd02015">
    <property type="entry name" value="TPP_AHAS"/>
    <property type="match status" value="1"/>
</dbReference>
<keyword evidence="7 12" id="KW-0479">Metal-binding</keyword>
<evidence type="ECO:0000256" key="7">
    <source>
        <dbReference type="ARBA" id="ARBA00022723"/>
    </source>
</evidence>
<dbReference type="Pfam" id="PF00205">
    <property type="entry name" value="TPP_enzyme_M"/>
    <property type="match status" value="1"/>
</dbReference>
<dbReference type="InterPro" id="IPR012846">
    <property type="entry name" value="Acetolactate_synth_lsu"/>
</dbReference>
<dbReference type="UniPathway" id="UPA00049">
    <property type="reaction ID" value="UER00059"/>
</dbReference>
<dbReference type="SUPFAM" id="SSF52518">
    <property type="entry name" value="Thiamin diphosphate-binding fold (THDP-binding)"/>
    <property type="match status" value="2"/>
</dbReference>
<evidence type="ECO:0000259" key="14">
    <source>
        <dbReference type="Pfam" id="PF02775"/>
    </source>
</evidence>
<dbReference type="InterPro" id="IPR029035">
    <property type="entry name" value="DHS-like_NAD/FAD-binding_dom"/>
</dbReference>
<dbReference type="Proteomes" id="UP000292665">
    <property type="component" value="Unassembled WGS sequence"/>
</dbReference>
<dbReference type="AlphaFoldDB" id="A0A174AYG5"/>
<comment type="cofactor">
    <cofactor evidence="12">
        <name>Mg(2+)</name>
        <dbReference type="ChEBI" id="CHEBI:18420"/>
    </cofactor>
    <text evidence="12">Binds 1 Mg(2+) ion per subunit.</text>
</comment>
<evidence type="ECO:0000256" key="9">
    <source>
        <dbReference type="ARBA" id="ARBA00023052"/>
    </source>
</evidence>
<accession>A0A174AYG5</accession>
<evidence type="ECO:0000313" key="16">
    <source>
        <dbReference type="EMBL" id="CUN92526.1"/>
    </source>
</evidence>
<dbReference type="GO" id="GO:0030976">
    <property type="term" value="F:thiamine pyrophosphate binding"/>
    <property type="evidence" value="ECO:0007669"/>
    <property type="project" value="UniProtKB-UniRule"/>
</dbReference>
<dbReference type="InterPro" id="IPR012001">
    <property type="entry name" value="Thiamin_PyroP_enz_TPP-bd_dom"/>
</dbReference>
<feature type="domain" description="Thiamine pyrophosphate enzyme TPP-binding" evidence="14">
    <location>
        <begin position="383"/>
        <end position="547"/>
    </location>
</feature>
<dbReference type="PANTHER" id="PTHR18968">
    <property type="entry name" value="THIAMINE PYROPHOSPHATE ENZYMES"/>
    <property type="match status" value="1"/>
</dbReference>
<comment type="pathway">
    <text evidence="2 12">Amino-acid biosynthesis; L-valine biosynthesis; L-valine from pyruvate: step 1/4.</text>
</comment>
<evidence type="ECO:0000259" key="15">
    <source>
        <dbReference type="Pfam" id="PF02776"/>
    </source>
</evidence>
<feature type="domain" description="Thiamine pyrophosphate enzyme N-terminal TPP-binding" evidence="15">
    <location>
        <begin position="5"/>
        <end position="120"/>
    </location>
</feature>
<dbReference type="EMBL" id="CYZO01000012">
    <property type="protein sequence ID" value="CUN92526.1"/>
    <property type="molecule type" value="Genomic_DNA"/>
</dbReference>
<comment type="pathway">
    <text evidence="1 12">Amino-acid biosynthesis; L-isoleucine biosynthesis; L-isoleucine from 2-oxobutanoate: step 1/4.</text>
</comment>
<name>A0A174AYG5_9FIRM</name>
<evidence type="ECO:0000313" key="17">
    <source>
        <dbReference type="EMBL" id="RYS78312.1"/>
    </source>
</evidence>
<keyword evidence="8 12" id="KW-0460">Magnesium</keyword>
<dbReference type="FunFam" id="3.40.50.970:FF:000007">
    <property type="entry name" value="Acetolactate synthase"/>
    <property type="match status" value="1"/>
</dbReference>
<dbReference type="InterPro" id="IPR029061">
    <property type="entry name" value="THDP-binding"/>
</dbReference>
<evidence type="ECO:0000256" key="3">
    <source>
        <dbReference type="ARBA" id="ARBA00007812"/>
    </source>
</evidence>
<dbReference type="InterPro" id="IPR012000">
    <property type="entry name" value="Thiamin_PyroP_enz_cen_dom"/>
</dbReference>
<gene>
    <name evidence="16" type="primary">ilvI</name>
    <name evidence="17" type="synonym">ilvB</name>
    <name evidence="17" type="ORF">EAI93_11210</name>
    <name evidence="16" type="ORF">ERS852456_01168</name>
</gene>
<evidence type="ECO:0000256" key="10">
    <source>
        <dbReference type="ARBA" id="ARBA00023304"/>
    </source>
</evidence>
<proteinExistence type="inferred from homology"/>
<dbReference type="InterPro" id="IPR000399">
    <property type="entry name" value="TPP-bd_CS"/>
</dbReference>
<evidence type="ECO:0000256" key="11">
    <source>
        <dbReference type="ARBA" id="ARBA00048670"/>
    </source>
</evidence>
<evidence type="ECO:0000313" key="19">
    <source>
        <dbReference type="Proteomes" id="UP000292665"/>
    </source>
</evidence>
<dbReference type="RefSeq" id="WP_009243466.1">
    <property type="nucleotide sequence ID" value="NZ_AP028249.1"/>
</dbReference>
<dbReference type="Pfam" id="PF02776">
    <property type="entry name" value="TPP_enzyme_N"/>
    <property type="match status" value="1"/>
</dbReference>
<dbReference type="EMBL" id="RCYR01000025">
    <property type="protein sequence ID" value="RYS78312.1"/>
    <property type="molecule type" value="Genomic_DNA"/>
</dbReference>